<dbReference type="PRINTS" id="PR00081">
    <property type="entry name" value="GDHRDH"/>
</dbReference>
<dbReference type="Gene3D" id="3.40.50.720">
    <property type="entry name" value="NAD(P)-binding Rossmann-like Domain"/>
    <property type="match status" value="1"/>
</dbReference>
<dbReference type="GO" id="GO:0016491">
    <property type="term" value="F:oxidoreductase activity"/>
    <property type="evidence" value="ECO:0007669"/>
    <property type="project" value="UniProtKB-KW"/>
</dbReference>
<dbReference type="InterPro" id="IPR002347">
    <property type="entry name" value="SDR_fam"/>
</dbReference>
<gene>
    <name evidence="6" type="ORF">Daesc_006007</name>
</gene>
<feature type="signal peptide" evidence="5">
    <location>
        <begin position="1"/>
        <end position="24"/>
    </location>
</feature>
<dbReference type="SUPFAM" id="SSF51735">
    <property type="entry name" value="NAD(P)-binding Rossmann-fold domains"/>
    <property type="match status" value="1"/>
</dbReference>
<evidence type="ECO:0000256" key="4">
    <source>
        <dbReference type="RuleBase" id="RU000363"/>
    </source>
</evidence>
<feature type="chain" id="PRO_5043500744" evidence="5">
    <location>
        <begin position="25"/>
        <end position="287"/>
    </location>
</feature>
<dbReference type="AlphaFoldDB" id="A0AAX6MNF2"/>
<dbReference type="InterPro" id="IPR020904">
    <property type="entry name" value="Sc_DH/Rdtase_CS"/>
</dbReference>
<evidence type="ECO:0000313" key="7">
    <source>
        <dbReference type="Proteomes" id="UP001369815"/>
    </source>
</evidence>
<protein>
    <submittedName>
        <fullName evidence="6">Uncharacterized protein</fullName>
    </submittedName>
</protein>
<proteinExistence type="inferred from homology"/>
<keyword evidence="3" id="KW-0560">Oxidoreductase</keyword>
<dbReference type="PANTHER" id="PTHR43976">
    <property type="entry name" value="SHORT CHAIN DEHYDROGENASE"/>
    <property type="match status" value="1"/>
</dbReference>
<keyword evidence="5" id="KW-0732">Signal</keyword>
<dbReference type="PANTHER" id="PTHR43976:SF16">
    <property type="entry name" value="SHORT-CHAIN DEHYDROGENASE_REDUCTASE FAMILY PROTEIN"/>
    <property type="match status" value="1"/>
</dbReference>
<evidence type="ECO:0000256" key="5">
    <source>
        <dbReference type="SAM" id="SignalP"/>
    </source>
</evidence>
<keyword evidence="2" id="KW-0521">NADP</keyword>
<reference evidence="6 7" key="1">
    <citation type="journal article" date="2024" name="Front Chem Biol">
        <title>Unveiling the potential of Daldinia eschscholtzii MFLUCC 19-0629 through bioactivity and bioinformatics studies for enhanced sustainable agriculture production.</title>
        <authorList>
            <person name="Brooks S."/>
            <person name="Weaver J.A."/>
            <person name="Klomchit A."/>
            <person name="Alharthi S.A."/>
            <person name="Onlamun T."/>
            <person name="Nurani R."/>
            <person name="Vong T.K."/>
            <person name="Alberti F."/>
            <person name="Greco C."/>
        </authorList>
    </citation>
    <scope>NUCLEOTIDE SEQUENCE [LARGE SCALE GENOMIC DNA]</scope>
    <source>
        <strain evidence="6">MFLUCC 19-0629</strain>
    </source>
</reference>
<comment type="similarity">
    <text evidence="1 4">Belongs to the short-chain dehydrogenases/reductases (SDR) family.</text>
</comment>
<name>A0AAX6MNF2_9PEZI</name>
<evidence type="ECO:0000256" key="2">
    <source>
        <dbReference type="ARBA" id="ARBA00022857"/>
    </source>
</evidence>
<comment type="caution">
    <text evidence="6">The sequence shown here is derived from an EMBL/GenBank/DDBJ whole genome shotgun (WGS) entry which is preliminary data.</text>
</comment>
<dbReference type="Proteomes" id="UP001369815">
    <property type="component" value="Unassembled WGS sequence"/>
</dbReference>
<dbReference type="EMBL" id="JBANMG010000005">
    <property type="protein sequence ID" value="KAK6953702.1"/>
    <property type="molecule type" value="Genomic_DNA"/>
</dbReference>
<dbReference type="PRINTS" id="PR00080">
    <property type="entry name" value="SDRFAMILY"/>
</dbReference>
<evidence type="ECO:0000313" key="6">
    <source>
        <dbReference type="EMBL" id="KAK6953702.1"/>
    </source>
</evidence>
<organism evidence="6 7">
    <name type="scientific">Daldinia eschscholtzii</name>
    <dbReference type="NCBI Taxonomy" id="292717"/>
    <lineage>
        <taxon>Eukaryota</taxon>
        <taxon>Fungi</taxon>
        <taxon>Dikarya</taxon>
        <taxon>Ascomycota</taxon>
        <taxon>Pezizomycotina</taxon>
        <taxon>Sordariomycetes</taxon>
        <taxon>Xylariomycetidae</taxon>
        <taxon>Xylariales</taxon>
        <taxon>Hypoxylaceae</taxon>
        <taxon>Daldinia</taxon>
    </lineage>
</organism>
<evidence type="ECO:0000256" key="3">
    <source>
        <dbReference type="ARBA" id="ARBA00023002"/>
    </source>
</evidence>
<dbReference type="PROSITE" id="PS00061">
    <property type="entry name" value="ADH_SHORT"/>
    <property type="match status" value="1"/>
</dbReference>
<evidence type="ECO:0000256" key="1">
    <source>
        <dbReference type="ARBA" id="ARBA00006484"/>
    </source>
</evidence>
<dbReference type="InterPro" id="IPR036291">
    <property type="entry name" value="NAD(P)-bd_dom_sf"/>
</dbReference>
<accession>A0AAX6MNF2</accession>
<dbReference type="Pfam" id="PF00106">
    <property type="entry name" value="adh_short"/>
    <property type="match status" value="1"/>
</dbReference>
<dbReference type="InterPro" id="IPR051911">
    <property type="entry name" value="SDR_oxidoreductase"/>
</dbReference>
<keyword evidence="7" id="KW-1185">Reference proteome</keyword>
<sequence length="287" mass="31154">MSVWFITGVSNGFGLLLCLKALKANHRVVGTVRSKAKSADAVKRIESAGGQVIELDLNESRENLTRKVKAVGQIDYLVNNAGFLILGAVEQMSVELTSRSEREAHLQLQTNFFGPLYVIQAALEGMRVRRSGVIVSMSSLAAKEYVPTTGLYSASKAALEAMSESLAAEITEFGVSVLIVEPGSFRTNFLAALNQSTMPLPEDYQDTTVTRTRDVLLTKSGKQPGDPQKGVDRIFETLTGEGLAGHLKGKILRLVLGRDALVRIRKVNDKFLEDLALAEDVTVSTDL</sequence>